<evidence type="ECO:0000313" key="4">
    <source>
        <dbReference type="EMBL" id="PLW44781.1"/>
    </source>
</evidence>
<evidence type="ECO:0000313" key="2">
    <source>
        <dbReference type="EMBL" id="PLW18994.1"/>
    </source>
</evidence>
<protein>
    <recommendedName>
        <fullName evidence="8">Secreted protein</fullName>
    </recommendedName>
</protein>
<evidence type="ECO:0000313" key="5">
    <source>
        <dbReference type="EMBL" id="PLW56294.1"/>
    </source>
</evidence>
<evidence type="ECO:0000313" key="3">
    <source>
        <dbReference type="EMBL" id="PLW20085.1"/>
    </source>
</evidence>
<dbReference type="EMBL" id="PGCI01000722">
    <property type="protein sequence ID" value="PLW18994.1"/>
    <property type="molecule type" value="Genomic_DNA"/>
</dbReference>
<feature type="signal peptide" evidence="1">
    <location>
        <begin position="1"/>
        <end position="25"/>
    </location>
</feature>
<dbReference type="AlphaFoldDB" id="A0A2N5T3L0"/>
<organism evidence="3 6">
    <name type="scientific">Puccinia coronata f. sp. avenae</name>
    <dbReference type="NCBI Taxonomy" id="200324"/>
    <lineage>
        <taxon>Eukaryota</taxon>
        <taxon>Fungi</taxon>
        <taxon>Dikarya</taxon>
        <taxon>Basidiomycota</taxon>
        <taxon>Pucciniomycotina</taxon>
        <taxon>Pucciniomycetes</taxon>
        <taxon>Pucciniales</taxon>
        <taxon>Pucciniaceae</taxon>
        <taxon>Puccinia</taxon>
    </lineage>
</organism>
<gene>
    <name evidence="5" type="ORF">PCANC_04052</name>
    <name evidence="3" type="ORF">PCANC_12050</name>
    <name evidence="4" type="ORF">PCASD_07143</name>
    <name evidence="2" type="ORF">PCASD_20121</name>
</gene>
<evidence type="ECO:0008006" key="8">
    <source>
        <dbReference type="Google" id="ProtNLM"/>
    </source>
</evidence>
<accession>A0A2N5T3L0</accession>
<dbReference type="EMBL" id="PGCJ01000022">
    <property type="protein sequence ID" value="PLW56294.1"/>
    <property type="molecule type" value="Genomic_DNA"/>
</dbReference>
<evidence type="ECO:0000313" key="7">
    <source>
        <dbReference type="Proteomes" id="UP000235392"/>
    </source>
</evidence>
<keyword evidence="1" id="KW-0732">Signal</keyword>
<proteinExistence type="predicted"/>
<dbReference type="EMBL" id="PGCJ01000803">
    <property type="protein sequence ID" value="PLW20085.1"/>
    <property type="molecule type" value="Genomic_DNA"/>
</dbReference>
<dbReference type="Proteomes" id="UP000235388">
    <property type="component" value="Unassembled WGS sequence"/>
</dbReference>
<feature type="chain" id="PRO_5015083640" description="Secreted protein" evidence="1">
    <location>
        <begin position="26"/>
        <end position="128"/>
    </location>
</feature>
<comment type="caution">
    <text evidence="3">The sequence shown here is derived from an EMBL/GenBank/DDBJ whole genome shotgun (WGS) entry which is preliminary data.</text>
</comment>
<name>A0A2N5T3L0_9BASI</name>
<sequence length="128" mass="14089">MKTHMLGPWVLALILSVAFLGHTLARPTEASYPTLHVVCDTPNAEPFGHADGCPQVGNLRQSKVVEINQCLKTRLGLQCKNKEKFDVTKYHCPLCNQLVREESTVVNPCTSHNVVWSKVVKPPSASPS</sequence>
<keyword evidence="6" id="KW-1185">Reference proteome</keyword>
<dbReference type="EMBL" id="PGCI01000054">
    <property type="protein sequence ID" value="PLW44781.1"/>
    <property type="molecule type" value="Genomic_DNA"/>
</dbReference>
<dbReference type="Proteomes" id="UP000235392">
    <property type="component" value="Unassembled WGS sequence"/>
</dbReference>
<evidence type="ECO:0000256" key="1">
    <source>
        <dbReference type="SAM" id="SignalP"/>
    </source>
</evidence>
<evidence type="ECO:0000313" key="6">
    <source>
        <dbReference type="Proteomes" id="UP000235388"/>
    </source>
</evidence>
<reference evidence="6 7" key="1">
    <citation type="submission" date="2017-11" db="EMBL/GenBank/DDBJ databases">
        <title>De novo assembly and phasing of dikaryotic genomes from two isolates of Puccinia coronata f. sp. avenae, the causal agent of oat crown rust.</title>
        <authorList>
            <person name="Miller M.E."/>
            <person name="Zhang Y."/>
            <person name="Omidvar V."/>
            <person name="Sperschneider J."/>
            <person name="Schwessinger B."/>
            <person name="Raley C."/>
            <person name="Palmer J.M."/>
            <person name="Garnica D."/>
            <person name="Upadhyaya N."/>
            <person name="Rathjen J."/>
            <person name="Taylor J.M."/>
            <person name="Park R.F."/>
            <person name="Dodds P.N."/>
            <person name="Hirsch C.D."/>
            <person name="Kianian S.F."/>
            <person name="Figueroa M."/>
        </authorList>
    </citation>
    <scope>NUCLEOTIDE SEQUENCE [LARGE SCALE GENOMIC DNA]</scope>
    <source>
        <strain evidence="3">12NC29</strain>
        <strain evidence="2">12SD80</strain>
    </source>
</reference>